<reference evidence="1" key="1">
    <citation type="journal article" date="2019" name="Sci. Rep.">
        <title>Draft genome of Tanacetum cinerariifolium, the natural source of mosquito coil.</title>
        <authorList>
            <person name="Yamashiro T."/>
            <person name="Shiraishi A."/>
            <person name="Satake H."/>
            <person name="Nakayama K."/>
        </authorList>
    </citation>
    <scope>NUCLEOTIDE SEQUENCE</scope>
</reference>
<dbReference type="AlphaFoldDB" id="A0A699VHN8"/>
<proteinExistence type="predicted"/>
<name>A0A699VHN8_TANCI</name>
<dbReference type="EMBL" id="BKCJ011450454">
    <property type="protein sequence ID" value="GFD34767.1"/>
    <property type="molecule type" value="Genomic_DNA"/>
</dbReference>
<accession>A0A699VHN8</accession>
<gene>
    <name evidence="1" type="ORF">Tci_906736</name>
</gene>
<comment type="caution">
    <text evidence="1">The sequence shown here is derived from an EMBL/GenBank/DDBJ whole genome shotgun (WGS) entry which is preliminary data.</text>
</comment>
<feature type="non-terminal residue" evidence="1">
    <location>
        <position position="133"/>
    </location>
</feature>
<sequence length="133" mass="13945">MTASVNQTFYISTTLTVDPGLGQNHLPVLRAPAIDAAAAGQVFLHNPAAYDADGDSLGFRLMQSQQVALIPSPLPASFIPAPSITNGYEYPNSQTFTSGIQTPVQVSFLDNNGNQLAQVGSPASLTINSRGQL</sequence>
<evidence type="ECO:0000313" key="1">
    <source>
        <dbReference type="EMBL" id="GFD34767.1"/>
    </source>
</evidence>
<organism evidence="1">
    <name type="scientific">Tanacetum cinerariifolium</name>
    <name type="common">Dalmatian daisy</name>
    <name type="synonym">Chrysanthemum cinerariifolium</name>
    <dbReference type="NCBI Taxonomy" id="118510"/>
    <lineage>
        <taxon>Eukaryota</taxon>
        <taxon>Viridiplantae</taxon>
        <taxon>Streptophyta</taxon>
        <taxon>Embryophyta</taxon>
        <taxon>Tracheophyta</taxon>
        <taxon>Spermatophyta</taxon>
        <taxon>Magnoliopsida</taxon>
        <taxon>eudicotyledons</taxon>
        <taxon>Gunneridae</taxon>
        <taxon>Pentapetalae</taxon>
        <taxon>asterids</taxon>
        <taxon>campanulids</taxon>
        <taxon>Asterales</taxon>
        <taxon>Asteraceae</taxon>
        <taxon>Asteroideae</taxon>
        <taxon>Anthemideae</taxon>
        <taxon>Anthemidinae</taxon>
        <taxon>Tanacetum</taxon>
    </lineage>
</organism>
<protein>
    <submittedName>
        <fullName evidence="1">Uncharacterized protein</fullName>
    </submittedName>
</protein>